<evidence type="ECO:0000313" key="2">
    <source>
        <dbReference type="Proteomes" id="UP000276133"/>
    </source>
</evidence>
<evidence type="ECO:0000313" key="1">
    <source>
        <dbReference type="EMBL" id="RNA11060.1"/>
    </source>
</evidence>
<gene>
    <name evidence="1" type="ORF">BpHYR1_018265</name>
</gene>
<protein>
    <submittedName>
        <fullName evidence="1">Uncharacterized protein</fullName>
    </submittedName>
</protein>
<proteinExistence type="predicted"/>
<comment type="caution">
    <text evidence="1">The sequence shown here is derived from an EMBL/GenBank/DDBJ whole genome shotgun (WGS) entry which is preliminary data.</text>
</comment>
<keyword evidence="2" id="KW-1185">Reference proteome</keyword>
<organism evidence="1 2">
    <name type="scientific">Brachionus plicatilis</name>
    <name type="common">Marine rotifer</name>
    <name type="synonym">Brachionus muelleri</name>
    <dbReference type="NCBI Taxonomy" id="10195"/>
    <lineage>
        <taxon>Eukaryota</taxon>
        <taxon>Metazoa</taxon>
        <taxon>Spiralia</taxon>
        <taxon>Gnathifera</taxon>
        <taxon>Rotifera</taxon>
        <taxon>Eurotatoria</taxon>
        <taxon>Monogononta</taxon>
        <taxon>Pseudotrocha</taxon>
        <taxon>Ploima</taxon>
        <taxon>Brachionidae</taxon>
        <taxon>Brachionus</taxon>
    </lineage>
</organism>
<sequence>QRSKNCTTIRVSCLKVTSLKSSPSPDLNTSSSSSRFKQALLSCSRYFTIFNEPFVKFRFETVQTSCFDHIHRQTVPNVHNPVYKKI</sequence>
<reference evidence="1 2" key="1">
    <citation type="journal article" date="2018" name="Sci. Rep.">
        <title>Genomic signatures of local adaptation to the degree of environmental predictability in rotifers.</title>
        <authorList>
            <person name="Franch-Gras L."/>
            <person name="Hahn C."/>
            <person name="Garcia-Roger E.M."/>
            <person name="Carmona M.J."/>
            <person name="Serra M."/>
            <person name="Gomez A."/>
        </authorList>
    </citation>
    <scope>NUCLEOTIDE SEQUENCE [LARGE SCALE GENOMIC DNA]</scope>
    <source>
        <strain evidence="1">HYR1</strain>
    </source>
</reference>
<name>A0A3M7QI78_BRAPC</name>
<dbReference type="Proteomes" id="UP000276133">
    <property type="component" value="Unassembled WGS sequence"/>
</dbReference>
<dbReference type="AlphaFoldDB" id="A0A3M7QI78"/>
<accession>A0A3M7QI78</accession>
<feature type="non-terminal residue" evidence="1">
    <location>
        <position position="1"/>
    </location>
</feature>
<dbReference type="EMBL" id="REGN01006057">
    <property type="protein sequence ID" value="RNA11060.1"/>
    <property type="molecule type" value="Genomic_DNA"/>
</dbReference>